<feature type="domain" description="Luciferase-like" evidence="5">
    <location>
        <begin position="18"/>
        <end position="212"/>
    </location>
</feature>
<dbReference type="InterPro" id="IPR036661">
    <property type="entry name" value="Luciferase-like_sf"/>
</dbReference>
<keyword evidence="3" id="KW-0560">Oxidoreductase</keyword>
<accession>A0ABN0WTZ5</accession>
<dbReference type="Proteomes" id="UP001500063">
    <property type="component" value="Unassembled WGS sequence"/>
</dbReference>
<dbReference type="PANTHER" id="PTHR42847:SF4">
    <property type="entry name" value="ALKANESULFONATE MONOOXYGENASE-RELATED"/>
    <property type="match status" value="1"/>
</dbReference>
<dbReference type="RefSeq" id="WP_344117752.1">
    <property type="nucleotide sequence ID" value="NZ_BAAABW010000013.1"/>
</dbReference>
<keyword evidence="2" id="KW-0288">FMN</keyword>
<gene>
    <name evidence="6" type="ORF">GCM10010319_24030</name>
</gene>
<keyword evidence="7" id="KW-1185">Reference proteome</keyword>
<dbReference type="Gene3D" id="3.20.20.30">
    <property type="entry name" value="Luciferase-like domain"/>
    <property type="match status" value="1"/>
</dbReference>
<keyword evidence="1" id="KW-0285">Flavoprotein</keyword>
<evidence type="ECO:0000256" key="4">
    <source>
        <dbReference type="ARBA" id="ARBA00023033"/>
    </source>
</evidence>
<dbReference type="InterPro" id="IPR011251">
    <property type="entry name" value="Luciferase-like_dom"/>
</dbReference>
<dbReference type="SUPFAM" id="SSF51679">
    <property type="entry name" value="Bacterial luciferase-like"/>
    <property type="match status" value="1"/>
</dbReference>
<name>A0ABN0WTZ5_9ACTN</name>
<evidence type="ECO:0000259" key="5">
    <source>
        <dbReference type="Pfam" id="PF00296"/>
    </source>
</evidence>
<evidence type="ECO:0000313" key="7">
    <source>
        <dbReference type="Proteomes" id="UP001500063"/>
    </source>
</evidence>
<evidence type="ECO:0000256" key="1">
    <source>
        <dbReference type="ARBA" id="ARBA00022630"/>
    </source>
</evidence>
<proteinExistence type="predicted"/>
<sequence>MKFGVHSLMTDEGVRPDRLAKALEERGFDAMFVPEHTHIPVHSVVEFPQGGPPPRSLLRIYDPFVALSMAAAVTEKLLLGTGIAILPQRDVFQTAKEAASLDRLSGGRFLFGVGAGWHTDEMRDHGVDPRTRGARLTEQLAALKEIWTEDEAEFHGGHIDFAPVYSWPKPLRTPPIYHGGEGPRVLARVRTYGDVWMPTAVADPADVPAQLAAADGVPVSVYNVPGDDERLIDAYVEAGVERLTLFLDELPEDRILTRLDNLTKLIGRYPD</sequence>
<evidence type="ECO:0000313" key="6">
    <source>
        <dbReference type="EMBL" id="GAA0346708.1"/>
    </source>
</evidence>
<dbReference type="InterPro" id="IPR050172">
    <property type="entry name" value="SsuD_RutA_monooxygenase"/>
</dbReference>
<dbReference type="InterPro" id="IPR019921">
    <property type="entry name" value="Lucif-like_OxRdtase_Rv2161c"/>
</dbReference>
<evidence type="ECO:0000256" key="2">
    <source>
        <dbReference type="ARBA" id="ARBA00022643"/>
    </source>
</evidence>
<dbReference type="Pfam" id="PF00296">
    <property type="entry name" value="Bac_luciferase"/>
    <property type="match status" value="1"/>
</dbReference>
<protein>
    <submittedName>
        <fullName evidence="6">LLM class F420-dependent oxidoreductase</fullName>
    </submittedName>
</protein>
<dbReference type="EMBL" id="BAAABW010000013">
    <property type="protein sequence ID" value="GAA0346708.1"/>
    <property type="molecule type" value="Genomic_DNA"/>
</dbReference>
<comment type="caution">
    <text evidence="6">The sequence shown here is derived from an EMBL/GenBank/DDBJ whole genome shotgun (WGS) entry which is preliminary data.</text>
</comment>
<dbReference type="NCBIfam" id="TIGR03619">
    <property type="entry name" value="F420_Rv2161c"/>
    <property type="match status" value="1"/>
</dbReference>
<evidence type="ECO:0000256" key="3">
    <source>
        <dbReference type="ARBA" id="ARBA00023002"/>
    </source>
</evidence>
<keyword evidence="4" id="KW-0503">Monooxygenase</keyword>
<reference evidence="6 7" key="1">
    <citation type="journal article" date="2019" name="Int. J. Syst. Evol. Microbiol.">
        <title>The Global Catalogue of Microorganisms (GCM) 10K type strain sequencing project: providing services to taxonomists for standard genome sequencing and annotation.</title>
        <authorList>
            <consortium name="The Broad Institute Genomics Platform"/>
            <consortium name="The Broad Institute Genome Sequencing Center for Infectious Disease"/>
            <person name="Wu L."/>
            <person name="Ma J."/>
        </authorList>
    </citation>
    <scope>NUCLEOTIDE SEQUENCE [LARGE SCALE GENOMIC DNA]</scope>
    <source>
        <strain evidence="6 7">JCM 4565</strain>
    </source>
</reference>
<organism evidence="6 7">
    <name type="scientific">Streptomyces blastmyceticus</name>
    <dbReference type="NCBI Taxonomy" id="68180"/>
    <lineage>
        <taxon>Bacteria</taxon>
        <taxon>Bacillati</taxon>
        <taxon>Actinomycetota</taxon>
        <taxon>Actinomycetes</taxon>
        <taxon>Kitasatosporales</taxon>
        <taxon>Streptomycetaceae</taxon>
        <taxon>Streptomyces</taxon>
    </lineage>
</organism>
<dbReference type="PANTHER" id="PTHR42847">
    <property type="entry name" value="ALKANESULFONATE MONOOXYGENASE"/>
    <property type="match status" value="1"/>
</dbReference>